<dbReference type="CDD" id="cd07979">
    <property type="entry name" value="HFD_TAF9"/>
    <property type="match status" value="1"/>
</dbReference>
<dbReference type="OrthoDB" id="341924at2759"/>
<organism evidence="6 7">
    <name type="scientific">Ordospora colligata OC4</name>
    <dbReference type="NCBI Taxonomy" id="1354746"/>
    <lineage>
        <taxon>Eukaryota</taxon>
        <taxon>Fungi</taxon>
        <taxon>Fungi incertae sedis</taxon>
        <taxon>Microsporidia</taxon>
        <taxon>Ordosporidae</taxon>
        <taxon>Ordospora</taxon>
    </lineage>
</organism>
<dbReference type="PANTHER" id="PTHR48068">
    <property type="entry name" value="TAF9 RNA POLYMERASE II, TATA BOX-BINDING PROTEIN (TBP)-ASSOCIATED FACTOR"/>
    <property type="match status" value="1"/>
</dbReference>
<dbReference type="InParanoid" id="A0A0B2UM84"/>
<dbReference type="SUPFAM" id="SSF47113">
    <property type="entry name" value="Histone-fold"/>
    <property type="match status" value="1"/>
</dbReference>
<comment type="subcellular location">
    <subcellularLocation>
        <location evidence="1">Nucleus</location>
    </subcellularLocation>
</comment>
<dbReference type="HOGENOM" id="CLU_068315_3_1_1"/>
<gene>
    <name evidence="6" type="ORF">M896_011270</name>
</gene>
<dbReference type="InterPro" id="IPR051431">
    <property type="entry name" value="TFIID_subunit_9"/>
</dbReference>
<accession>A0A0B2UM84</accession>
<dbReference type="PANTHER" id="PTHR48068:SF4">
    <property type="entry name" value="TATA-BOX BINDING PROTEIN ASSOCIATED FACTOR 9"/>
    <property type="match status" value="1"/>
</dbReference>
<dbReference type="GO" id="GO:0000124">
    <property type="term" value="C:SAGA complex"/>
    <property type="evidence" value="ECO:0007669"/>
    <property type="project" value="TreeGrafter"/>
</dbReference>
<proteinExistence type="inferred from homology"/>
<dbReference type="GeneID" id="26260970"/>
<evidence type="ECO:0000256" key="4">
    <source>
        <dbReference type="ARBA" id="ARBA00023163"/>
    </source>
</evidence>
<name>A0A0B2UM84_9MICR</name>
<dbReference type="GO" id="GO:0003713">
    <property type="term" value="F:transcription coactivator activity"/>
    <property type="evidence" value="ECO:0007669"/>
    <property type="project" value="TreeGrafter"/>
</dbReference>
<keyword evidence="7" id="KW-1185">Reference proteome</keyword>
<dbReference type="GO" id="GO:0016251">
    <property type="term" value="F:RNA polymerase II general transcription initiation factor activity"/>
    <property type="evidence" value="ECO:0007669"/>
    <property type="project" value="TreeGrafter"/>
</dbReference>
<dbReference type="InterPro" id="IPR003162">
    <property type="entry name" value="TFIID-31"/>
</dbReference>
<dbReference type="Pfam" id="PF02291">
    <property type="entry name" value="TFIID-31kDa"/>
    <property type="match status" value="1"/>
</dbReference>
<dbReference type="EMBL" id="JOKQ01000001">
    <property type="protein sequence ID" value="KHN70473.1"/>
    <property type="molecule type" value="Genomic_DNA"/>
</dbReference>
<dbReference type="FunCoup" id="A0A0B2UM84">
    <property type="interactions" value="27"/>
</dbReference>
<evidence type="ECO:0000256" key="3">
    <source>
        <dbReference type="ARBA" id="ARBA00023015"/>
    </source>
</evidence>
<dbReference type="GO" id="GO:0005669">
    <property type="term" value="C:transcription factor TFIID complex"/>
    <property type="evidence" value="ECO:0007669"/>
    <property type="project" value="TreeGrafter"/>
</dbReference>
<keyword evidence="6" id="KW-0396">Initiation factor</keyword>
<comment type="caution">
    <text evidence="6">The sequence shown here is derived from an EMBL/GenBank/DDBJ whole genome shotgun (WGS) entry which is preliminary data.</text>
</comment>
<dbReference type="GO" id="GO:0046982">
    <property type="term" value="F:protein heterodimerization activity"/>
    <property type="evidence" value="ECO:0007669"/>
    <property type="project" value="InterPro"/>
</dbReference>
<protein>
    <submittedName>
        <fullName evidence="6">Subunit of transcription initiation factor TFIID</fullName>
    </submittedName>
</protein>
<dbReference type="RefSeq" id="XP_014564515.1">
    <property type="nucleotide sequence ID" value="XM_014709029.1"/>
</dbReference>
<dbReference type="InterPro" id="IPR009072">
    <property type="entry name" value="Histone-fold"/>
</dbReference>
<comment type="similarity">
    <text evidence="2">Belongs to the TAF9 family.</text>
</comment>
<dbReference type="STRING" id="1354746.A0A0B2UM84"/>
<dbReference type="VEuPathDB" id="MicrosporidiaDB:M896_011270"/>
<dbReference type="Proteomes" id="UP000031056">
    <property type="component" value="Unassembled WGS sequence"/>
</dbReference>
<keyword evidence="4" id="KW-0804">Transcription</keyword>
<dbReference type="GO" id="GO:0003743">
    <property type="term" value="F:translation initiation factor activity"/>
    <property type="evidence" value="ECO:0007669"/>
    <property type="project" value="UniProtKB-KW"/>
</dbReference>
<sequence length="137" mass="15211">MSSGENLAPRDAKVISVILRSLGIEECEPKVIIQLLEFAYKYSTEVLGDALLFSKHANRTQINSSDVKLALQTKVGKYFAPPPPRQYLAEISSMTNSKPLSVPDGETLIKVPPLSSALLSLDYEVLDKDSDKKRRIY</sequence>
<evidence type="ECO:0000256" key="2">
    <source>
        <dbReference type="ARBA" id="ARBA00007646"/>
    </source>
</evidence>
<evidence type="ECO:0000256" key="5">
    <source>
        <dbReference type="ARBA" id="ARBA00023242"/>
    </source>
</evidence>
<dbReference type="AlphaFoldDB" id="A0A0B2UM84"/>
<evidence type="ECO:0000313" key="7">
    <source>
        <dbReference type="Proteomes" id="UP000031056"/>
    </source>
</evidence>
<keyword evidence="3" id="KW-0805">Transcription regulation</keyword>
<dbReference type="GO" id="GO:0051123">
    <property type="term" value="P:RNA polymerase II preinitiation complex assembly"/>
    <property type="evidence" value="ECO:0007669"/>
    <property type="project" value="TreeGrafter"/>
</dbReference>
<dbReference type="Gene3D" id="1.10.20.10">
    <property type="entry name" value="Histone, subunit A"/>
    <property type="match status" value="1"/>
</dbReference>
<keyword evidence="5" id="KW-0539">Nucleus</keyword>
<reference evidence="6 7" key="1">
    <citation type="journal article" date="2014" name="MBio">
        <title>The Ordospora colligata genome; evolution of extreme reduction in microsporidia and host-to-parasite horizontal gene transfer.</title>
        <authorList>
            <person name="Pombert J.-F."/>
            <person name="Haag K.L."/>
            <person name="Beidas S."/>
            <person name="Ebert D."/>
            <person name="Keeling P.J."/>
        </authorList>
    </citation>
    <scope>NUCLEOTIDE SEQUENCE [LARGE SCALE GENOMIC DNA]</scope>
    <source>
        <strain evidence="6 7">OC4</strain>
    </source>
</reference>
<evidence type="ECO:0000313" key="6">
    <source>
        <dbReference type="EMBL" id="KHN70473.1"/>
    </source>
</evidence>
<keyword evidence="6" id="KW-0648">Protein biosynthesis</keyword>
<evidence type="ECO:0000256" key="1">
    <source>
        <dbReference type="ARBA" id="ARBA00004123"/>
    </source>
</evidence>